<dbReference type="GO" id="GO:0009082">
    <property type="term" value="P:branched-chain amino acid biosynthetic process"/>
    <property type="evidence" value="ECO:0007669"/>
    <property type="project" value="TreeGrafter"/>
</dbReference>
<dbReference type="GO" id="GO:0004160">
    <property type="term" value="F:dihydroxy-acid dehydratase activity"/>
    <property type="evidence" value="ECO:0007669"/>
    <property type="project" value="TreeGrafter"/>
</dbReference>
<protein>
    <recommendedName>
        <fullName evidence="4">Dihydroxy-acid/6-phosphogluconate dehydratase N-terminal domain-containing protein</fullName>
    </recommendedName>
</protein>
<reference evidence="5" key="1">
    <citation type="submission" date="2020-10" db="EMBL/GenBank/DDBJ databases">
        <title>High-Quality Genome Resource of Clonostachys rosea strain S41 by Oxford Nanopore Long-Read Sequencing.</title>
        <authorList>
            <person name="Wang H."/>
        </authorList>
    </citation>
    <scope>NUCLEOTIDE SEQUENCE</scope>
    <source>
        <strain evidence="5">S41</strain>
    </source>
</reference>
<comment type="caution">
    <text evidence="5">The sequence shown here is derived from an EMBL/GenBank/DDBJ whole genome shotgun (WGS) entry which is preliminary data.</text>
</comment>
<feature type="domain" description="Dihydroxy-acid/6-phosphogluconate dehydratase N-terminal" evidence="4">
    <location>
        <begin position="69"/>
        <end position="317"/>
    </location>
</feature>
<keyword evidence="2" id="KW-0456">Lyase</keyword>
<dbReference type="InterPro" id="IPR000581">
    <property type="entry name" value="ILV_EDD_N"/>
</dbReference>
<organism evidence="5 6">
    <name type="scientific">Bionectria ochroleuca</name>
    <name type="common">Gliocladium roseum</name>
    <dbReference type="NCBI Taxonomy" id="29856"/>
    <lineage>
        <taxon>Eukaryota</taxon>
        <taxon>Fungi</taxon>
        <taxon>Dikarya</taxon>
        <taxon>Ascomycota</taxon>
        <taxon>Pezizomycotina</taxon>
        <taxon>Sordariomycetes</taxon>
        <taxon>Hypocreomycetidae</taxon>
        <taxon>Hypocreales</taxon>
        <taxon>Bionectriaceae</taxon>
        <taxon>Clonostachys</taxon>
    </lineage>
</organism>
<comment type="similarity">
    <text evidence="1">Belongs to the IlvD/Edd family.</text>
</comment>
<dbReference type="PANTHER" id="PTHR21000:SF13">
    <property type="entry name" value="DIHYDROXY-ACID DEHYDRATASE"/>
    <property type="match status" value="1"/>
</dbReference>
<dbReference type="EMBL" id="JADCTT010000002">
    <property type="protein sequence ID" value="KAF9756500.1"/>
    <property type="molecule type" value="Genomic_DNA"/>
</dbReference>
<name>A0A8H7NI96_BIOOC</name>
<dbReference type="InterPro" id="IPR020558">
    <property type="entry name" value="DiOHA_6PGluconate_deHydtase_CS"/>
</dbReference>
<dbReference type="InterPro" id="IPR037237">
    <property type="entry name" value="IlvD/EDD_N"/>
</dbReference>
<dbReference type="AlphaFoldDB" id="A0A8H7NI96"/>
<dbReference type="GO" id="GO:0005739">
    <property type="term" value="C:mitochondrion"/>
    <property type="evidence" value="ECO:0007669"/>
    <property type="project" value="TreeGrafter"/>
</dbReference>
<evidence type="ECO:0000313" key="6">
    <source>
        <dbReference type="Proteomes" id="UP000616885"/>
    </source>
</evidence>
<dbReference type="Proteomes" id="UP000616885">
    <property type="component" value="Unassembled WGS sequence"/>
</dbReference>
<proteinExistence type="inferred from homology"/>
<sequence>MASSGNNLPPTEPDPKSSSDYIQFKCMPPEVGHPLPYAMLWDIRWLIDDQTGHALRMRRAGPNCDEECPQVGVATVWWEGNPCNTHLMEFGQIVKAAVEKQGMLGWQFNTVGVSDAITMGGEGMRFSLQTREIIADSIESVTCGQHHDANISIPGCDKNMPGVVMAAARHNRPFLMIYGGTIRKGHSTLLEKEINISSCYEASGAYTYGKLHAKTNPGEPGRTSSDVMDDIERHACPGPGACGGMYTANTMATAIEVMGLTLPGSSSYPAMSPEKRRECERAAEVIKVAMERDIRPRDLITRRSFENALRLTMILGGPPTASCTSSPWPTPPAST</sequence>
<dbReference type="SUPFAM" id="SSF143975">
    <property type="entry name" value="IlvD/EDD N-terminal domain-like"/>
    <property type="match status" value="1"/>
</dbReference>
<dbReference type="PANTHER" id="PTHR21000">
    <property type="entry name" value="DIHYDROXY-ACID DEHYDRATASE DAD"/>
    <property type="match status" value="1"/>
</dbReference>
<evidence type="ECO:0000256" key="1">
    <source>
        <dbReference type="ARBA" id="ARBA00006486"/>
    </source>
</evidence>
<gene>
    <name evidence="5" type="ORF">IM811_007444</name>
</gene>
<evidence type="ECO:0000259" key="4">
    <source>
        <dbReference type="Pfam" id="PF00920"/>
    </source>
</evidence>
<dbReference type="PROSITE" id="PS00886">
    <property type="entry name" value="ILVD_EDD_1"/>
    <property type="match status" value="1"/>
</dbReference>
<dbReference type="Pfam" id="PF00920">
    <property type="entry name" value="ILVD_EDD_N"/>
    <property type="match status" value="1"/>
</dbReference>
<evidence type="ECO:0000313" key="5">
    <source>
        <dbReference type="EMBL" id="KAF9756500.1"/>
    </source>
</evidence>
<evidence type="ECO:0000256" key="2">
    <source>
        <dbReference type="ARBA" id="ARBA00023239"/>
    </source>
</evidence>
<accession>A0A8H7NI96</accession>
<evidence type="ECO:0000256" key="3">
    <source>
        <dbReference type="SAM" id="MobiDB-lite"/>
    </source>
</evidence>
<dbReference type="InterPro" id="IPR050165">
    <property type="entry name" value="DHAD_IlvD/Edd"/>
</dbReference>
<feature type="region of interest" description="Disordered" evidence="3">
    <location>
        <begin position="1"/>
        <end position="20"/>
    </location>
</feature>